<name>A0A646KLN9_STRJU</name>
<evidence type="ECO:0000256" key="1">
    <source>
        <dbReference type="SAM" id="MobiDB-lite"/>
    </source>
</evidence>
<reference evidence="2 3" key="1">
    <citation type="submission" date="2019-05" db="EMBL/GenBank/DDBJ databases">
        <title>Comparative genomics and metabolomics analyses of clavulanic acid producing Streptomyces species provides insight into specialized metabolism and evolution of beta-lactam biosynthetic gene clusters.</title>
        <authorList>
            <person name="Moore M.A."/>
            <person name="Cruz-Morales P."/>
            <person name="Barona Gomez F."/>
            <person name="Kapil T."/>
        </authorList>
    </citation>
    <scope>NUCLEOTIDE SEQUENCE [LARGE SCALE GENOMIC DNA]</scope>
    <source>
        <strain evidence="2 3">NRRL 5741</strain>
    </source>
</reference>
<feature type="region of interest" description="Disordered" evidence="1">
    <location>
        <begin position="75"/>
        <end position="102"/>
    </location>
</feature>
<dbReference type="Proteomes" id="UP000419138">
    <property type="component" value="Unassembled WGS sequence"/>
</dbReference>
<dbReference type="RefSeq" id="WP_153524724.1">
    <property type="nucleotide sequence ID" value="NZ_VCLA01000164.1"/>
</dbReference>
<proteinExistence type="predicted"/>
<gene>
    <name evidence="2" type="ORF">FF041_24125</name>
</gene>
<dbReference type="EMBL" id="VCLA01000164">
    <property type="protein sequence ID" value="MQT03163.1"/>
    <property type="molecule type" value="Genomic_DNA"/>
</dbReference>
<protein>
    <recommendedName>
        <fullName evidence="4">Lipoprotein</fullName>
    </recommendedName>
</protein>
<sequence>MRTRTTTLALAIGAALLLAGCGEEESYADITAKCVKALEKRAEGDKEKPDACKDVNEDDYDKLAISSVLEKGGWVDKDGDVNMDKFLNPTGDPDLDDPLLED</sequence>
<accession>A0A646KLN9</accession>
<feature type="compositionally biased region" description="Acidic residues" evidence="1">
    <location>
        <begin position="93"/>
        <end position="102"/>
    </location>
</feature>
<dbReference type="OrthoDB" id="4233732at2"/>
<evidence type="ECO:0000313" key="2">
    <source>
        <dbReference type="EMBL" id="MQT03163.1"/>
    </source>
</evidence>
<comment type="caution">
    <text evidence="2">The sequence shown here is derived from an EMBL/GenBank/DDBJ whole genome shotgun (WGS) entry which is preliminary data.</text>
</comment>
<keyword evidence="3" id="KW-1185">Reference proteome</keyword>
<evidence type="ECO:0008006" key="4">
    <source>
        <dbReference type="Google" id="ProtNLM"/>
    </source>
</evidence>
<organism evidence="2 3">
    <name type="scientific">Streptomyces jumonjinensis</name>
    <dbReference type="NCBI Taxonomy" id="1945"/>
    <lineage>
        <taxon>Bacteria</taxon>
        <taxon>Bacillati</taxon>
        <taxon>Actinomycetota</taxon>
        <taxon>Actinomycetes</taxon>
        <taxon>Kitasatosporales</taxon>
        <taxon>Streptomycetaceae</taxon>
        <taxon>Streptomyces</taxon>
    </lineage>
</organism>
<dbReference type="AlphaFoldDB" id="A0A646KLN9"/>
<dbReference type="PROSITE" id="PS51257">
    <property type="entry name" value="PROKAR_LIPOPROTEIN"/>
    <property type="match status" value="1"/>
</dbReference>
<evidence type="ECO:0000313" key="3">
    <source>
        <dbReference type="Proteomes" id="UP000419138"/>
    </source>
</evidence>